<evidence type="ECO:0000256" key="4">
    <source>
        <dbReference type="SAM" id="MobiDB-lite"/>
    </source>
</evidence>
<evidence type="ECO:0000259" key="5">
    <source>
        <dbReference type="PROSITE" id="PS01124"/>
    </source>
</evidence>
<feature type="region of interest" description="Disordered" evidence="4">
    <location>
        <begin position="330"/>
        <end position="365"/>
    </location>
</feature>
<keyword evidence="1" id="KW-0805">Transcription regulation</keyword>
<dbReference type="EMBL" id="JARXVC010000006">
    <property type="protein sequence ID" value="MDH6281507.1"/>
    <property type="molecule type" value="Genomic_DNA"/>
</dbReference>
<dbReference type="PRINTS" id="PR00032">
    <property type="entry name" value="HTHARAC"/>
</dbReference>
<organism evidence="6 7">
    <name type="scientific">Prescottella agglutinans</name>
    <dbReference type="NCBI Taxonomy" id="1644129"/>
    <lineage>
        <taxon>Bacteria</taxon>
        <taxon>Bacillati</taxon>
        <taxon>Actinomycetota</taxon>
        <taxon>Actinomycetes</taxon>
        <taxon>Mycobacteriales</taxon>
        <taxon>Nocardiaceae</taxon>
        <taxon>Prescottella</taxon>
    </lineage>
</organism>
<dbReference type="Gene3D" id="1.10.10.60">
    <property type="entry name" value="Homeodomain-like"/>
    <property type="match status" value="1"/>
</dbReference>
<gene>
    <name evidence="6" type="ORF">M2280_002728</name>
</gene>
<dbReference type="PANTHER" id="PTHR47894:SF4">
    <property type="entry name" value="HTH-TYPE TRANSCRIPTIONAL REGULATOR GADX"/>
    <property type="match status" value="1"/>
</dbReference>
<protein>
    <submittedName>
        <fullName evidence="6">AraC-like DNA-binding protein</fullName>
    </submittedName>
</protein>
<keyword evidence="2" id="KW-0238">DNA-binding</keyword>
<reference evidence="6 7" key="1">
    <citation type="submission" date="2023-04" db="EMBL/GenBank/DDBJ databases">
        <title>Forest soil microbial communities from Buena Vista Peninsula, Colon Province, Panama.</title>
        <authorList>
            <person name="Bouskill N."/>
        </authorList>
    </citation>
    <scope>NUCLEOTIDE SEQUENCE [LARGE SCALE GENOMIC DNA]</scope>
    <source>
        <strain evidence="6 7">CFH S0262</strain>
    </source>
</reference>
<keyword evidence="3" id="KW-0804">Transcription</keyword>
<dbReference type="InterPro" id="IPR009057">
    <property type="entry name" value="Homeodomain-like_sf"/>
</dbReference>
<dbReference type="InterPro" id="IPR032687">
    <property type="entry name" value="AraC-type_N"/>
</dbReference>
<dbReference type="PROSITE" id="PS01124">
    <property type="entry name" value="HTH_ARAC_FAMILY_2"/>
    <property type="match status" value="1"/>
</dbReference>
<keyword evidence="7" id="KW-1185">Reference proteome</keyword>
<comment type="caution">
    <text evidence="6">The sequence shown here is derived from an EMBL/GenBank/DDBJ whole genome shotgun (WGS) entry which is preliminary data.</text>
</comment>
<dbReference type="Pfam" id="PF12625">
    <property type="entry name" value="Arabinose_bd"/>
    <property type="match status" value="1"/>
</dbReference>
<sequence>MLMLRSAVLNGYVELAESVGLNPHPLMRVVGIDPGAFAATTGWISAHSVDRLLEISAAQSGCADFGIRMSVDRGLSSLGPVGLVAREEPDVRSALGIVLRHLNLHNEAISLSLAEARGLATFHVQSASGIDMGRQSIELVVASVFRILADLLPEGWRPVATYFAHEAPPDIAMHNQVFDTTVVFGHEIDGIIISSSDLDTPNPLSNPLLRPFVQEYLELLAPATGTSMSFQVRDLIATLLPTESCSASRIARSLGMDRRTLYRHLAMSGDSYSSILDAVRKEHAQLAIEHGDCSLTELAAELGFSELSAFSRWFRQRFGVSPRAWAKKFAADTSDARRGRGLPPKPPVPLGSSAPRSATGARPTA</sequence>
<dbReference type="InterPro" id="IPR018060">
    <property type="entry name" value="HTH_AraC"/>
</dbReference>
<dbReference type="PANTHER" id="PTHR47894">
    <property type="entry name" value="HTH-TYPE TRANSCRIPTIONAL REGULATOR GADX"/>
    <property type="match status" value="1"/>
</dbReference>
<dbReference type="InterPro" id="IPR020449">
    <property type="entry name" value="Tscrpt_reg_AraC-type_HTH"/>
</dbReference>
<evidence type="ECO:0000313" key="6">
    <source>
        <dbReference type="EMBL" id="MDH6281507.1"/>
    </source>
</evidence>
<proteinExistence type="predicted"/>
<evidence type="ECO:0000313" key="7">
    <source>
        <dbReference type="Proteomes" id="UP001160334"/>
    </source>
</evidence>
<dbReference type="SMART" id="SM00342">
    <property type="entry name" value="HTH_ARAC"/>
    <property type="match status" value="1"/>
</dbReference>
<dbReference type="Pfam" id="PF12833">
    <property type="entry name" value="HTH_18"/>
    <property type="match status" value="1"/>
</dbReference>
<dbReference type="Proteomes" id="UP001160334">
    <property type="component" value="Unassembled WGS sequence"/>
</dbReference>
<name>A0ABT6MB29_9NOCA</name>
<dbReference type="RefSeq" id="WP_280760838.1">
    <property type="nucleotide sequence ID" value="NZ_JARXVC010000006.1"/>
</dbReference>
<feature type="domain" description="HTH araC/xylS-type" evidence="5">
    <location>
        <begin position="230"/>
        <end position="328"/>
    </location>
</feature>
<evidence type="ECO:0000256" key="2">
    <source>
        <dbReference type="ARBA" id="ARBA00023125"/>
    </source>
</evidence>
<dbReference type="SUPFAM" id="SSF46689">
    <property type="entry name" value="Homeodomain-like"/>
    <property type="match status" value="1"/>
</dbReference>
<accession>A0ABT6MB29</accession>
<evidence type="ECO:0000256" key="1">
    <source>
        <dbReference type="ARBA" id="ARBA00023015"/>
    </source>
</evidence>
<evidence type="ECO:0000256" key="3">
    <source>
        <dbReference type="ARBA" id="ARBA00023163"/>
    </source>
</evidence>